<evidence type="ECO:0000256" key="1">
    <source>
        <dbReference type="ARBA" id="ARBA00022448"/>
    </source>
</evidence>
<organism evidence="5 6">
    <name type="scientific">Thermanaerosceptrum fracticalcis</name>
    <dbReference type="NCBI Taxonomy" id="1712410"/>
    <lineage>
        <taxon>Bacteria</taxon>
        <taxon>Bacillati</taxon>
        <taxon>Bacillota</taxon>
        <taxon>Clostridia</taxon>
        <taxon>Eubacteriales</taxon>
        <taxon>Peptococcaceae</taxon>
        <taxon>Thermanaerosceptrum</taxon>
    </lineage>
</organism>
<reference evidence="5 6" key="1">
    <citation type="journal article" date="2019" name="Front. Microbiol.">
        <title>Thermoanaerosceptrum fracticalcis gen. nov. sp. nov., a Novel Fumarate-Fermenting Microorganism From a Deep Fractured Carbonate Aquifer of the US Great Basin.</title>
        <authorList>
            <person name="Hamilton-Brehm S.D."/>
            <person name="Stewart L.E."/>
            <person name="Zavarin M."/>
            <person name="Caldwell M."/>
            <person name="Lawson P.A."/>
            <person name="Onstott T.C."/>
            <person name="Grzymski J."/>
            <person name="Neveux I."/>
            <person name="Lollar B.S."/>
            <person name="Russell C.E."/>
            <person name="Moser D.P."/>
        </authorList>
    </citation>
    <scope>NUCLEOTIDE SEQUENCE [LARGE SCALE GENOMIC DNA]</scope>
    <source>
        <strain evidence="5 6">DRI-13</strain>
    </source>
</reference>
<evidence type="ECO:0000259" key="4">
    <source>
        <dbReference type="PROSITE" id="PS50893"/>
    </source>
</evidence>
<dbReference type="CDD" id="cd03293">
    <property type="entry name" value="ABC_NrtD_SsuB_transporters"/>
    <property type="match status" value="1"/>
</dbReference>
<gene>
    <name evidence="5" type="ORF">BR63_02100</name>
</gene>
<keyword evidence="3 5" id="KW-0067">ATP-binding</keyword>
<proteinExistence type="predicted"/>
<dbReference type="InterPro" id="IPR003593">
    <property type="entry name" value="AAA+_ATPase"/>
</dbReference>
<dbReference type="InterPro" id="IPR003439">
    <property type="entry name" value="ABC_transporter-like_ATP-bd"/>
</dbReference>
<dbReference type="OrthoDB" id="9801958at2"/>
<dbReference type="Pfam" id="PF00005">
    <property type="entry name" value="ABC_tran"/>
    <property type="match status" value="1"/>
</dbReference>
<evidence type="ECO:0000313" key="5">
    <source>
        <dbReference type="EMBL" id="QNB48257.1"/>
    </source>
</evidence>
<name>A0A7G6E853_THEFR</name>
<dbReference type="Proteomes" id="UP000515847">
    <property type="component" value="Chromosome"/>
</dbReference>
<dbReference type="AlphaFoldDB" id="A0A7G6E853"/>
<dbReference type="SUPFAM" id="SSF52540">
    <property type="entry name" value="P-loop containing nucleoside triphosphate hydrolases"/>
    <property type="match status" value="1"/>
</dbReference>
<feature type="domain" description="ABC transporter" evidence="4">
    <location>
        <begin position="7"/>
        <end position="238"/>
    </location>
</feature>
<keyword evidence="2" id="KW-0547">Nucleotide-binding</keyword>
<dbReference type="GO" id="GO:0016887">
    <property type="term" value="F:ATP hydrolysis activity"/>
    <property type="evidence" value="ECO:0007669"/>
    <property type="project" value="InterPro"/>
</dbReference>
<protein>
    <submittedName>
        <fullName evidence="5">ATP-binding cassette domain-containing protein</fullName>
    </submittedName>
</protein>
<dbReference type="InterPro" id="IPR017871">
    <property type="entry name" value="ABC_transporter-like_CS"/>
</dbReference>
<dbReference type="InterPro" id="IPR027417">
    <property type="entry name" value="P-loop_NTPase"/>
</dbReference>
<dbReference type="KEGG" id="tfr:BR63_02100"/>
<dbReference type="PROSITE" id="PS00211">
    <property type="entry name" value="ABC_TRANSPORTER_1"/>
    <property type="match status" value="1"/>
</dbReference>
<keyword evidence="1" id="KW-0813">Transport</keyword>
<evidence type="ECO:0000256" key="3">
    <source>
        <dbReference type="ARBA" id="ARBA00022840"/>
    </source>
</evidence>
<dbReference type="PANTHER" id="PTHR42788:SF21">
    <property type="entry name" value="ABC TRANSPORTER ATP-BINDING PROTEIN"/>
    <property type="match status" value="1"/>
</dbReference>
<evidence type="ECO:0000256" key="2">
    <source>
        <dbReference type="ARBA" id="ARBA00022741"/>
    </source>
</evidence>
<dbReference type="Gene3D" id="3.40.50.300">
    <property type="entry name" value="P-loop containing nucleotide triphosphate hydrolases"/>
    <property type="match status" value="1"/>
</dbReference>
<dbReference type="GO" id="GO:0005524">
    <property type="term" value="F:ATP binding"/>
    <property type="evidence" value="ECO:0007669"/>
    <property type="project" value="UniProtKB-KW"/>
</dbReference>
<evidence type="ECO:0000313" key="6">
    <source>
        <dbReference type="Proteomes" id="UP000515847"/>
    </source>
</evidence>
<dbReference type="RefSeq" id="WP_034423436.1">
    <property type="nucleotide sequence ID" value="NZ_CP045798.1"/>
</dbReference>
<dbReference type="SMART" id="SM00382">
    <property type="entry name" value="AAA"/>
    <property type="match status" value="1"/>
</dbReference>
<dbReference type="PROSITE" id="PS50893">
    <property type="entry name" value="ABC_TRANSPORTER_2"/>
    <property type="match status" value="1"/>
</dbReference>
<dbReference type="EMBL" id="CP045798">
    <property type="protein sequence ID" value="QNB48257.1"/>
    <property type="molecule type" value="Genomic_DNA"/>
</dbReference>
<keyword evidence="6" id="KW-1185">Reference proteome</keyword>
<dbReference type="PANTHER" id="PTHR42788">
    <property type="entry name" value="TAURINE IMPORT ATP-BINDING PROTEIN-RELATED"/>
    <property type="match status" value="1"/>
</dbReference>
<dbReference type="InterPro" id="IPR050166">
    <property type="entry name" value="ABC_transporter_ATP-bind"/>
</dbReference>
<sequence>MEAKVIVEAKDLTMNYHTLDGETAAIKDLNLQVYEGEFVSIIGPSGCGKSTLLSLIAGLLTPSNGAVLVKGEVVSGPNPNVGYMPQRDQLFPWRNILNNVLIGLEVQHKLNDETREKAKELLSTYGLGDFIHHYPNQLSGGMRQRAALIRTLAINPEILLLDESFSALDYQTRLAVSDEVRSIIYKEKKTSILVTHDIAEAISMSDRIIVLTKRPATVKNIHEIRLSCDDLSPIKRREAPEFRNYFNQIWKELDVK</sequence>
<accession>A0A7G6E853</accession>